<dbReference type="Pfam" id="PF07690">
    <property type="entry name" value="MFS_1"/>
    <property type="match status" value="2"/>
</dbReference>
<comment type="subcellular location">
    <subcellularLocation>
        <location evidence="1">Membrane</location>
        <topology evidence="1">Multi-pass membrane protein</topology>
    </subcellularLocation>
</comment>
<dbReference type="InterPro" id="IPR036259">
    <property type="entry name" value="MFS_trans_sf"/>
</dbReference>
<protein>
    <submittedName>
        <fullName evidence="4">MFS general substrate transporter</fullName>
    </submittedName>
</protein>
<feature type="transmembrane region" description="Helical" evidence="3">
    <location>
        <begin position="379"/>
        <end position="401"/>
    </location>
</feature>
<organism evidence="4 5">
    <name type="scientific">Gloeophyllum trabeum (strain ATCC 11539 / FP-39264 / Madison 617)</name>
    <name type="common">Brown rot fungus</name>
    <dbReference type="NCBI Taxonomy" id="670483"/>
    <lineage>
        <taxon>Eukaryota</taxon>
        <taxon>Fungi</taxon>
        <taxon>Dikarya</taxon>
        <taxon>Basidiomycota</taxon>
        <taxon>Agaricomycotina</taxon>
        <taxon>Agaricomycetes</taxon>
        <taxon>Gloeophyllales</taxon>
        <taxon>Gloeophyllaceae</taxon>
        <taxon>Gloeophyllum</taxon>
    </lineage>
</organism>
<dbReference type="OMA" id="TETQVGW"/>
<dbReference type="eggNOG" id="KOG2504">
    <property type="taxonomic scope" value="Eukaryota"/>
</dbReference>
<feature type="transmembrane region" description="Helical" evidence="3">
    <location>
        <begin position="326"/>
        <end position="345"/>
    </location>
</feature>
<gene>
    <name evidence="4" type="ORF">GLOTRDRAFT_141227</name>
</gene>
<feature type="transmembrane region" description="Helical" evidence="3">
    <location>
        <begin position="579"/>
        <end position="599"/>
    </location>
</feature>
<evidence type="ECO:0000256" key="1">
    <source>
        <dbReference type="ARBA" id="ARBA00004141"/>
    </source>
</evidence>
<evidence type="ECO:0000256" key="3">
    <source>
        <dbReference type="SAM" id="Phobius"/>
    </source>
</evidence>
<feature type="transmembrane region" description="Helical" evidence="3">
    <location>
        <begin position="837"/>
        <end position="858"/>
    </location>
</feature>
<accession>S7PUM1</accession>
<keyword evidence="3" id="KW-1133">Transmembrane helix</keyword>
<feature type="transmembrane region" description="Helical" evidence="3">
    <location>
        <begin position="157"/>
        <end position="176"/>
    </location>
</feature>
<dbReference type="InterPro" id="IPR050327">
    <property type="entry name" value="Proton-linked_MCT"/>
</dbReference>
<feature type="transmembrane region" description="Helical" evidence="3">
    <location>
        <begin position="291"/>
        <end position="314"/>
    </location>
</feature>
<name>S7PUM1_GLOTA</name>
<feature type="transmembrane region" description="Helical" evidence="3">
    <location>
        <begin position="668"/>
        <end position="689"/>
    </location>
</feature>
<feature type="transmembrane region" description="Helical" evidence="3">
    <location>
        <begin position="122"/>
        <end position="145"/>
    </location>
</feature>
<feature type="transmembrane region" description="Helical" evidence="3">
    <location>
        <begin position="636"/>
        <end position="656"/>
    </location>
</feature>
<dbReference type="Gene3D" id="1.20.1250.20">
    <property type="entry name" value="MFS general substrate transporter like domains"/>
    <property type="match status" value="4"/>
</dbReference>
<feature type="transmembrane region" description="Helical" evidence="3">
    <location>
        <begin position="250"/>
        <end position="270"/>
    </location>
</feature>
<keyword evidence="3" id="KW-0812">Transmembrane</keyword>
<feature type="transmembrane region" description="Helical" evidence="3">
    <location>
        <begin position="82"/>
        <end position="110"/>
    </location>
</feature>
<dbReference type="EMBL" id="KB469312">
    <property type="protein sequence ID" value="EPQ51093.1"/>
    <property type="molecule type" value="Genomic_DNA"/>
</dbReference>
<proteinExistence type="inferred from homology"/>
<feature type="transmembrane region" description="Helical" evidence="3">
    <location>
        <begin position="182"/>
        <end position="202"/>
    </location>
</feature>
<dbReference type="GeneID" id="19304720"/>
<feature type="transmembrane region" description="Helical" evidence="3">
    <location>
        <begin position="745"/>
        <end position="768"/>
    </location>
</feature>
<reference evidence="4 5" key="1">
    <citation type="journal article" date="2012" name="Science">
        <title>The Paleozoic origin of enzymatic lignin decomposition reconstructed from 31 fungal genomes.</title>
        <authorList>
            <person name="Floudas D."/>
            <person name="Binder M."/>
            <person name="Riley R."/>
            <person name="Barry K."/>
            <person name="Blanchette R.A."/>
            <person name="Henrissat B."/>
            <person name="Martinez A.T."/>
            <person name="Otillar R."/>
            <person name="Spatafora J.W."/>
            <person name="Yadav J.S."/>
            <person name="Aerts A."/>
            <person name="Benoit I."/>
            <person name="Boyd A."/>
            <person name="Carlson A."/>
            <person name="Copeland A."/>
            <person name="Coutinho P.M."/>
            <person name="de Vries R.P."/>
            <person name="Ferreira P."/>
            <person name="Findley K."/>
            <person name="Foster B."/>
            <person name="Gaskell J."/>
            <person name="Glotzer D."/>
            <person name="Gorecki P."/>
            <person name="Heitman J."/>
            <person name="Hesse C."/>
            <person name="Hori C."/>
            <person name="Igarashi K."/>
            <person name="Jurgens J.A."/>
            <person name="Kallen N."/>
            <person name="Kersten P."/>
            <person name="Kohler A."/>
            <person name="Kuees U."/>
            <person name="Kumar T.K.A."/>
            <person name="Kuo A."/>
            <person name="LaButti K."/>
            <person name="Larrondo L.F."/>
            <person name="Lindquist E."/>
            <person name="Ling A."/>
            <person name="Lombard V."/>
            <person name="Lucas S."/>
            <person name="Lundell T."/>
            <person name="Martin R."/>
            <person name="McLaughlin D.J."/>
            <person name="Morgenstern I."/>
            <person name="Morin E."/>
            <person name="Murat C."/>
            <person name="Nagy L.G."/>
            <person name="Nolan M."/>
            <person name="Ohm R.A."/>
            <person name="Patyshakuliyeva A."/>
            <person name="Rokas A."/>
            <person name="Ruiz-Duenas F.J."/>
            <person name="Sabat G."/>
            <person name="Salamov A."/>
            <person name="Samejima M."/>
            <person name="Schmutz J."/>
            <person name="Slot J.C."/>
            <person name="St John F."/>
            <person name="Stenlid J."/>
            <person name="Sun H."/>
            <person name="Sun S."/>
            <person name="Syed K."/>
            <person name="Tsang A."/>
            <person name="Wiebenga A."/>
            <person name="Young D."/>
            <person name="Pisabarro A."/>
            <person name="Eastwood D.C."/>
            <person name="Martin F."/>
            <person name="Cullen D."/>
            <person name="Grigoriev I.V."/>
            <person name="Hibbett D.S."/>
        </authorList>
    </citation>
    <scope>NUCLEOTIDE SEQUENCE [LARGE SCALE GENOMIC DNA]</scope>
    <source>
        <strain evidence="4 5">ATCC 11539</strain>
    </source>
</reference>
<feature type="transmembrane region" description="Helical" evidence="3">
    <location>
        <begin position="810"/>
        <end position="831"/>
    </location>
</feature>
<dbReference type="AlphaFoldDB" id="S7PUM1"/>
<dbReference type="GO" id="GO:0016020">
    <property type="term" value="C:membrane"/>
    <property type="evidence" value="ECO:0007669"/>
    <property type="project" value="UniProtKB-SubCell"/>
</dbReference>
<evidence type="ECO:0000256" key="2">
    <source>
        <dbReference type="ARBA" id="ARBA00006727"/>
    </source>
</evidence>
<feature type="transmembrane region" description="Helical" evidence="3">
    <location>
        <begin position="701"/>
        <end position="720"/>
    </location>
</feature>
<feature type="transmembrane region" description="Helical" evidence="3">
    <location>
        <begin position="352"/>
        <end position="373"/>
    </location>
</feature>
<dbReference type="GO" id="GO:0022857">
    <property type="term" value="F:transmembrane transporter activity"/>
    <property type="evidence" value="ECO:0007669"/>
    <property type="project" value="InterPro"/>
</dbReference>
<keyword evidence="5" id="KW-1185">Reference proteome</keyword>
<dbReference type="Proteomes" id="UP000030669">
    <property type="component" value="Unassembled WGS sequence"/>
</dbReference>
<evidence type="ECO:0000313" key="4">
    <source>
        <dbReference type="EMBL" id="EPQ51093.1"/>
    </source>
</evidence>
<dbReference type="KEGG" id="gtr:GLOTRDRAFT_141227"/>
<feature type="transmembrane region" description="Helical" evidence="3">
    <location>
        <begin position="214"/>
        <end position="238"/>
    </location>
</feature>
<feature type="transmembrane region" description="Helical" evidence="3">
    <location>
        <begin position="611"/>
        <end position="630"/>
    </location>
</feature>
<dbReference type="OrthoDB" id="2213137at2759"/>
<sequence>MAASQSIHLETSKPRSVETLELAVRQPLPGSSFSVNVLVEEPPRNTEDAQRRYFSRDNQETLEDVMRLNESSLAPVDRGFRAWAFIFSAFLIEGIVWGFPDAFGVFLASYLNDPHFQAQKGYSSLLPFIGTLSSGLIYFAGPIVYSANIRYPYLRRHAVFLGTVICFASLFGASYARSVQQLVLLQGVLYAIGGSLAYHPCVSYTSEWFMARRGLANGIIFAGTAVGGLIFPLVLPLLINKYGAPGTLRIMAVAVLCVVLPVFPFIRGRLPESRVHGPTARSMDFSWLRSWIFWLLMLVNVVQAFAYFVPLLWLPKIHVSDTSASLALALLKGTSVVARLTMGMLVDRVDPWLLASATLACTSAATFVLWGVLSHNLGGLLAYGAAYGSLACGWPSLWAGFIRPIARDDPRLVTHIFGTLMLGRDLGQVLSTPISTSLSHGSSSSTWHIRSGFDVAGGRFEKMIVYVETLELAARHPLPGSSSSLNVSIQEVQHNIGHQGEQRIGSDSNGGSQETIEDILRLNESSLAPVDRGFRAWAFIFSAFLIEGTIWGFPDTFGVFLASYLNDPQYESQKDSSSLLPFVGNLSSGLMYFSGPLVYSAIVRYPYLRRYAVLCGTLICFVSLFGASYAKTVGQLVALQGVLYAVGGSLVYHPCVSYTSEWFVARRGLANGIIFAGTAVGGLVLPLVLPRLLSKYGAPTTLRIVAVAVLCIVLPIFPFIRGRLPESRIHGPTARSMDYSWLRSWMFWLIMLLNALQAFAYFVPILWLPTFATEMHVKDTSASLALALLNGTSVFARLTMGVLVDRVSPWILASATLLSTSIATFVLWGILSHNLGGLLAYGVAYGTLASGWSSLWAGFARPIARDDPRLIMHVFGMLMVGRGLGQVLSTPISTSLSRSVSNSTWHPRTGFDVAGASLSESTCLSVVKEVDALTAFGESSYAARTLITRPTLRHVDEGIAMLVQFLRDPAYDLPAALCLREVIHSILCMGLYVKVQSHFDRAVIEGLWWQAAVSSDPVSRRALLRLLRAIYGIAKVLSEAGWDPPSDLYAGQTWTWHCLWMPLFRFRVQFPDVLWRIPLDYLEGLCTTFSNNGNYAPYIVLDGVSQSLDVVRLTELLPAEGHRGKASERDPVGDLLQEIAVSPSNMYGIPEY</sequence>
<dbReference type="InterPro" id="IPR011701">
    <property type="entry name" value="MFS"/>
</dbReference>
<dbReference type="PANTHER" id="PTHR11360">
    <property type="entry name" value="MONOCARBOXYLATE TRANSPORTER"/>
    <property type="match status" value="1"/>
</dbReference>
<dbReference type="SUPFAM" id="SSF103473">
    <property type="entry name" value="MFS general substrate transporter"/>
    <property type="match status" value="2"/>
</dbReference>
<keyword evidence="3" id="KW-0472">Membrane</keyword>
<dbReference type="RefSeq" id="XP_007870529.1">
    <property type="nucleotide sequence ID" value="XM_007872338.1"/>
</dbReference>
<feature type="transmembrane region" description="Helical" evidence="3">
    <location>
        <begin position="534"/>
        <end position="553"/>
    </location>
</feature>
<dbReference type="HOGENOM" id="CLU_276349_0_0_1"/>
<evidence type="ECO:0000313" key="5">
    <source>
        <dbReference type="Proteomes" id="UP000030669"/>
    </source>
</evidence>
<dbReference type="PANTHER" id="PTHR11360:SF287">
    <property type="entry name" value="MFS MONOCARBOXYLATE TRANSPORTER"/>
    <property type="match status" value="1"/>
</dbReference>
<comment type="similarity">
    <text evidence="2">Belongs to the major facilitator superfamily. Monocarboxylate porter (TC 2.A.1.13) family.</text>
</comment>